<evidence type="ECO:0000256" key="19">
    <source>
        <dbReference type="ARBA" id="ARBA00031203"/>
    </source>
</evidence>
<comment type="similarity">
    <text evidence="4">Belongs to the glycosyltransferase 16 (GT16) protein family.</text>
</comment>
<feature type="binding site" evidence="23">
    <location>
        <position position="256"/>
    </location>
    <ligand>
        <name>substrate</name>
    </ligand>
</feature>
<dbReference type="GO" id="GO:0005795">
    <property type="term" value="C:Golgi stack"/>
    <property type="evidence" value="ECO:0007669"/>
    <property type="project" value="InterPro"/>
</dbReference>
<evidence type="ECO:0000256" key="5">
    <source>
        <dbReference type="ARBA" id="ARBA00012613"/>
    </source>
</evidence>
<dbReference type="GeneID" id="119640839"/>
<keyword evidence="7" id="KW-0328">Glycosyltransferase</keyword>
<evidence type="ECO:0000313" key="28">
    <source>
        <dbReference type="RefSeq" id="XP_037895022.1"/>
    </source>
</evidence>
<evidence type="ECO:0000256" key="16">
    <source>
        <dbReference type="ARBA" id="ARBA00023180"/>
    </source>
</evidence>
<evidence type="ECO:0000256" key="18">
    <source>
        <dbReference type="ARBA" id="ARBA00029663"/>
    </source>
</evidence>
<keyword evidence="26" id="KW-0732">Signal</keyword>
<evidence type="ECO:0000256" key="23">
    <source>
        <dbReference type="PIRSR" id="PIRSR607754-1"/>
    </source>
</evidence>
<dbReference type="AlphaFoldDB" id="A0A9C6DXC6"/>
<feature type="disulfide bond" evidence="25">
    <location>
        <begin position="340"/>
        <end position="349"/>
    </location>
</feature>
<feature type="binding site" evidence="23">
    <location>
        <position position="127"/>
    </location>
    <ligand>
        <name>substrate</name>
    </ligand>
</feature>
<keyword evidence="12" id="KW-1133">Transmembrane helix</keyword>
<sequence>MFASLSSTRSTDRKCRMTFTAVLTFLIWILFPCSCSSDDYGDHMVTEPTSDSVDTDNSPGFLNVDEGLVERNDMATIFNEDLFDPLANDSLIIVVQVHTRVTYLSYLIGSLPKAFAIERVLLIFSHDYYDEDINDLVKSIKFCKVMQIFYPYPVHSHPKCLQEAGESPQKCDNAEFRGHNNHKKRFQMKHHWWWKANYVFDQLKVTKFFTGFLLFLEDDNYVAQDFVYMLTLMYKSIASLCPPCNVLALGRHIVIRDYYEYNSTRSPEVEVMPWSSSATNMGFAFNRTTWNSIRRCAEYFCYKNDYNYDISLDSLSQKCPLGQLLVMMVKEPRVFHLGRCGVHEKSKKCKSNETFVELKAALGVAVRSRHMFPRKLRLTGVKLNENELIHQGDDAWNQKSDTKLCMNMTSPIKSISVKKLK</sequence>
<keyword evidence="16" id="KW-0325">Glycoprotein</keyword>
<evidence type="ECO:0000313" key="27">
    <source>
        <dbReference type="Proteomes" id="UP000092443"/>
    </source>
</evidence>
<feature type="signal peptide" evidence="26">
    <location>
        <begin position="1"/>
        <end position="37"/>
    </location>
</feature>
<dbReference type="PANTHER" id="PTHR12871">
    <property type="entry name" value="BETA-1,2-N-ACETYLGLUCOSAMINYLTRANSFERASE II"/>
    <property type="match status" value="1"/>
</dbReference>
<dbReference type="RefSeq" id="XP_037895023.1">
    <property type="nucleotide sequence ID" value="XM_038039095.1"/>
</dbReference>
<dbReference type="RefSeq" id="XP_037895022.1">
    <property type="nucleotide sequence ID" value="XM_038039094.1"/>
</dbReference>
<dbReference type="GO" id="GO:0006487">
    <property type="term" value="P:protein N-linked glycosylation"/>
    <property type="evidence" value="ECO:0007669"/>
    <property type="project" value="TreeGrafter"/>
</dbReference>
<evidence type="ECO:0000256" key="7">
    <source>
        <dbReference type="ARBA" id="ARBA00022676"/>
    </source>
</evidence>
<evidence type="ECO:0000256" key="8">
    <source>
        <dbReference type="ARBA" id="ARBA00022679"/>
    </source>
</evidence>
<dbReference type="GO" id="GO:0009312">
    <property type="term" value="P:oligosaccharide biosynthetic process"/>
    <property type="evidence" value="ECO:0007669"/>
    <property type="project" value="InterPro"/>
</dbReference>
<dbReference type="Gene3D" id="3.90.550.10">
    <property type="entry name" value="Spore Coat Polysaccharide Biosynthesis Protein SpsA, Chain A"/>
    <property type="match status" value="1"/>
</dbReference>
<keyword evidence="8" id="KW-0808">Transferase</keyword>
<evidence type="ECO:0000313" key="29">
    <source>
        <dbReference type="RefSeq" id="XP_037895023.1"/>
    </source>
</evidence>
<evidence type="ECO:0000256" key="3">
    <source>
        <dbReference type="ARBA" id="ARBA00004922"/>
    </source>
</evidence>
<evidence type="ECO:0000256" key="24">
    <source>
        <dbReference type="PIRSR" id="PIRSR607754-2"/>
    </source>
</evidence>
<feature type="binding site" evidence="24">
    <location>
        <position position="336"/>
    </location>
    <ligand>
        <name>Mn(2+)</name>
        <dbReference type="ChEBI" id="CHEBI:29035"/>
    </ligand>
</feature>
<dbReference type="PANTHER" id="PTHR12871:SF0">
    <property type="entry name" value="ALPHA-1,6-MANNOSYL-GLYCOPROTEIN 2-BETA-N-ACETYLGLUCOSAMINYLTRANSFERASE"/>
    <property type="match status" value="1"/>
</dbReference>
<comment type="subcellular location">
    <subcellularLocation>
        <location evidence="2">Golgi apparatus membrane</location>
        <topology evidence="2">Single-pass type II membrane protein</topology>
    </subcellularLocation>
</comment>
<dbReference type="SUPFAM" id="SSF53448">
    <property type="entry name" value="Nucleotide-diphospho-sugar transferases"/>
    <property type="match status" value="1"/>
</dbReference>
<evidence type="ECO:0000256" key="13">
    <source>
        <dbReference type="ARBA" id="ARBA00023034"/>
    </source>
</evidence>
<name>A0A9C6DXC6_9MUSC</name>
<feature type="disulfide bond" evidence="25">
    <location>
        <begin position="241"/>
        <end position="244"/>
    </location>
</feature>
<evidence type="ECO:0000256" key="21">
    <source>
        <dbReference type="ARBA" id="ARBA00032915"/>
    </source>
</evidence>
<evidence type="ECO:0000256" key="15">
    <source>
        <dbReference type="ARBA" id="ARBA00023157"/>
    </source>
</evidence>
<keyword evidence="27" id="KW-1185">Reference proteome</keyword>
<dbReference type="GO" id="GO:0008455">
    <property type="term" value="F:alpha-1,6-mannosylglycoprotein 2-beta-N-acetylglucosaminyltransferase activity"/>
    <property type="evidence" value="ECO:0007669"/>
    <property type="project" value="UniProtKB-EC"/>
</dbReference>
<reference evidence="28 29" key="1">
    <citation type="submission" date="2025-04" db="UniProtKB">
        <authorList>
            <consortium name="RefSeq"/>
        </authorList>
    </citation>
    <scope>IDENTIFICATION</scope>
    <source>
        <tissue evidence="28 29">Whole body pupa</tissue>
    </source>
</reference>
<evidence type="ECO:0000256" key="1">
    <source>
        <dbReference type="ARBA" id="ARBA00001936"/>
    </source>
</evidence>
<evidence type="ECO:0000256" key="22">
    <source>
        <dbReference type="ARBA" id="ARBA00093257"/>
    </source>
</evidence>
<dbReference type="EC" id="2.4.1.143" evidence="5"/>
<accession>A0A9C6DXC6</accession>
<keyword evidence="10 24" id="KW-0479">Metal-binding</keyword>
<dbReference type="InterPro" id="IPR029044">
    <property type="entry name" value="Nucleotide-diphossugar_trans"/>
</dbReference>
<comment type="cofactor">
    <cofactor evidence="1 24">
        <name>Mn(2+)</name>
        <dbReference type="ChEBI" id="CHEBI:29035"/>
    </cofactor>
</comment>
<dbReference type="InterPro" id="IPR007754">
    <property type="entry name" value="GlcNAc_II"/>
</dbReference>
<evidence type="ECO:0000256" key="12">
    <source>
        <dbReference type="ARBA" id="ARBA00022989"/>
    </source>
</evidence>
<feature type="disulfide bond" evidence="25">
    <location>
        <begin position="296"/>
        <end position="319"/>
    </location>
</feature>
<comment type="pathway">
    <text evidence="3">Protein modification; protein glycosylation.</text>
</comment>
<feature type="binding site" evidence="24">
    <location>
        <position position="219"/>
    </location>
    <ligand>
        <name>Mn(2+)</name>
        <dbReference type="ChEBI" id="CHEBI:29035"/>
    </ligand>
</feature>
<keyword evidence="11" id="KW-0735">Signal-anchor</keyword>
<evidence type="ECO:0000256" key="9">
    <source>
        <dbReference type="ARBA" id="ARBA00022692"/>
    </source>
</evidence>
<keyword evidence="13" id="KW-0333">Golgi apparatus</keyword>
<evidence type="ECO:0000256" key="17">
    <source>
        <dbReference type="ARBA" id="ARBA00023211"/>
    </source>
</evidence>
<feature type="binding site" evidence="23">
    <location>
        <begin position="96"/>
        <end position="100"/>
    </location>
    <ligand>
        <name>substrate</name>
    </ligand>
</feature>
<organism evidence="27 29">
    <name type="scientific">Glossina fuscipes</name>
    <dbReference type="NCBI Taxonomy" id="7396"/>
    <lineage>
        <taxon>Eukaryota</taxon>
        <taxon>Metazoa</taxon>
        <taxon>Ecdysozoa</taxon>
        <taxon>Arthropoda</taxon>
        <taxon>Hexapoda</taxon>
        <taxon>Insecta</taxon>
        <taxon>Pterygota</taxon>
        <taxon>Neoptera</taxon>
        <taxon>Endopterygota</taxon>
        <taxon>Diptera</taxon>
        <taxon>Brachycera</taxon>
        <taxon>Muscomorpha</taxon>
        <taxon>Hippoboscoidea</taxon>
        <taxon>Glossinidae</taxon>
        <taxon>Glossina</taxon>
    </lineage>
</organism>
<dbReference type="KEGG" id="gfs:119640839"/>
<evidence type="ECO:0000256" key="10">
    <source>
        <dbReference type="ARBA" id="ARBA00022723"/>
    </source>
</evidence>
<keyword evidence="15 25" id="KW-1015">Disulfide bond</keyword>
<dbReference type="GO" id="GO:0000139">
    <property type="term" value="C:Golgi membrane"/>
    <property type="evidence" value="ECO:0007669"/>
    <property type="project" value="UniProtKB-SubCell"/>
</dbReference>
<evidence type="ECO:0000256" key="26">
    <source>
        <dbReference type="SAM" id="SignalP"/>
    </source>
</evidence>
<dbReference type="Pfam" id="PF05060">
    <property type="entry name" value="MGAT2"/>
    <property type="match status" value="1"/>
</dbReference>
<evidence type="ECO:0000256" key="14">
    <source>
        <dbReference type="ARBA" id="ARBA00023136"/>
    </source>
</evidence>
<protein>
    <recommendedName>
        <fullName evidence="6">Alpha-1,6-mannosyl-glycoprotein 2-beta-N-acetylglucosaminyltransferase</fullName>
        <ecNumber evidence="5">2.4.1.143</ecNumber>
    </recommendedName>
    <alternativeName>
        <fullName evidence="21">Beta-1,2-N-acetylglucosaminyltransferase II</fullName>
    </alternativeName>
    <alternativeName>
        <fullName evidence="20">GlcNAc-T II</fullName>
    </alternativeName>
    <alternativeName>
        <fullName evidence="19">Mannoside acetylglucosaminyltransferase 2</fullName>
    </alternativeName>
    <alternativeName>
        <fullName evidence="18">N-glycosyl-oligosaccharide-glycoprotein N-acetylglucosaminyltransferase II</fullName>
    </alternativeName>
</protein>
<feature type="disulfide bond" evidence="25">
    <location>
        <begin position="160"/>
        <end position="171"/>
    </location>
</feature>
<feature type="chain" id="PRO_5044697744" description="Alpha-1,6-mannosyl-glycoprotein 2-beta-N-acetylglucosaminyltransferase" evidence="26">
    <location>
        <begin position="38"/>
        <end position="421"/>
    </location>
</feature>
<dbReference type="GO" id="GO:0046872">
    <property type="term" value="F:metal ion binding"/>
    <property type="evidence" value="ECO:0007669"/>
    <property type="project" value="UniProtKB-KW"/>
</dbReference>
<evidence type="ECO:0000256" key="25">
    <source>
        <dbReference type="PIRSR" id="PIRSR607754-3"/>
    </source>
</evidence>
<feature type="binding site" evidence="23">
    <location>
        <begin position="187"/>
        <end position="191"/>
    </location>
    <ligand>
        <name>substrate</name>
    </ligand>
</feature>
<keyword evidence="14" id="KW-0472">Membrane</keyword>
<keyword evidence="17 24" id="KW-0464">Manganese</keyword>
<keyword evidence="9" id="KW-0812">Transmembrane</keyword>
<feature type="disulfide bond" evidence="25">
    <location>
        <begin position="301"/>
        <end position="405"/>
    </location>
</feature>
<proteinExistence type="inferred from homology"/>
<evidence type="ECO:0000256" key="2">
    <source>
        <dbReference type="ARBA" id="ARBA00004323"/>
    </source>
</evidence>
<evidence type="ECO:0000256" key="20">
    <source>
        <dbReference type="ARBA" id="ARBA00032552"/>
    </source>
</evidence>
<dbReference type="Proteomes" id="UP000092443">
    <property type="component" value="Unplaced"/>
</dbReference>
<evidence type="ECO:0000256" key="11">
    <source>
        <dbReference type="ARBA" id="ARBA00022968"/>
    </source>
</evidence>
<evidence type="ECO:0000256" key="4">
    <source>
        <dbReference type="ARBA" id="ARBA00011011"/>
    </source>
</evidence>
<comment type="catalytic activity">
    <reaction evidence="22">
        <text>an N(4)-{beta-D-GlcNAc-(1-&gt;2)-alpha-D-Man-(1-&gt;3)-[alpha-D-Man-(1-&gt;6)]-beta-D-Man-(1-&gt;4)-beta-D-GlcNAc-(1-&gt;4)-beta-D-GlcNAc}-L-asparaginyl-[protein] + UDP-N-acetyl-alpha-D-glucosamine = N(4)-{beta-D-GlcNAc-(1-&gt;2)-alpha-D-Man-(1-&gt;3)-[beta-D-GlcNAc-(1-&gt;2)-alpha-D-Man-(1-&gt;6)]-beta-D-Man-(1-&gt;4)-beta-D-GlcNAc-(1-&gt;4)-beta-D-GlcNAc}-L-asparaginyl-[protein] + UDP + H(+)</text>
        <dbReference type="Rhea" id="RHEA:12941"/>
        <dbReference type="Rhea" id="RHEA-COMP:13526"/>
        <dbReference type="Rhea" id="RHEA-COMP:14369"/>
        <dbReference type="ChEBI" id="CHEBI:15378"/>
        <dbReference type="ChEBI" id="CHEBI:57705"/>
        <dbReference type="ChEBI" id="CHEBI:58223"/>
        <dbReference type="ChEBI" id="CHEBI:60615"/>
        <dbReference type="ChEBI" id="CHEBI:60651"/>
        <dbReference type="EC" id="2.4.1.143"/>
    </reaction>
</comment>
<gene>
    <name evidence="28 29" type="primary">LOC119640839</name>
</gene>
<evidence type="ECO:0000256" key="6">
    <source>
        <dbReference type="ARBA" id="ARBA00014817"/>
    </source>
</evidence>